<evidence type="ECO:0000256" key="2">
    <source>
        <dbReference type="ARBA" id="ARBA00022475"/>
    </source>
</evidence>
<feature type="transmembrane region" description="Helical" evidence="6">
    <location>
        <begin position="210"/>
        <end position="232"/>
    </location>
</feature>
<evidence type="ECO:0000256" key="4">
    <source>
        <dbReference type="ARBA" id="ARBA00022989"/>
    </source>
</evidence>
<feature type="transmembrane region" description="Helical" evidence="6">
    <location>
        <begin position="238"/>
        <end position="256"/>
    </location>
</feature>
<feature type="transmembrane region" description="Helical" evidence="6">
    <location>
        <begin position="268"/>
        <end position="296"/>
    </location>
</feature>
<dbReference type="Proteomes" id="UP001225598">
    <property type="component" value="Chromosome"/>
</dbReference>
<dbReference type="RefSeq" id="WP_284824015.1">
    <property type="nucleotide sequence ID" value="NZ_CP126969.1"/>
</dbReference>
<keyword evidence="5 6" id="KW-0472">Membrane</keyword>
<evidence type="ECO:0000259" key="7">
    <source>
        <dbReference type="Pfam" id="PF03772"/>
    </source>
</evidence>
<feature type="transmembrane region" description="Helical" evidence="6">
    <location>
        <begin position="428"/>
        <end position="446"/>
    </location>
</feature>
<reference evidence="8 9" key="1">
    <citation type="submission" date="2023-05" db="EMBL/GenBank/DDBJ databases">
        <title>Corynebacterium suedekumii sp. nov. and Corynebacterium breve sp. nov. isolated from raw cow's milk.</title>
        <authorList>
            <person name="Baer M.K."/>
            <person name="Mehl L."/>
            <person name="Hellmuth R."/>
            <person name="Marke G."/>
            <person name="Lipski A."/>
        </authorList>
    </citation>
    <scope>NUCLEOTIDE SEQUENCE [LARGE SCALE GENOMIC DNA]</scope>
    <source>
        <strain evidence="8 9">R4</strain>
    </source>
</reference>
<dbReference type="PANTHER" id="PTHR30619">
    <property type="entry name" value="DNA INTERNALIZATION/COMPETENCE PROTEIN COMEC/REC2"/>
    <property type="match status" value="1"/>
</dbReference>
<feature type="domain" description="ComEC/Rec2-related protein" evidence="7">
    <location>
        <begin position="186"/>
        <end position="448"/>
    </location>
</feature>
<dbReference type="InterPro" id="IPR052159">
    <property type="entry name" value="Competence_DNA_uptake"/>
</dbReference>
<protein>
    <submittedName>
        <fullName evidence="8">ComEC/Rec2 family competence protein</fullName>
    </submittedName>
</protein>
<keyword evidence="4 6" id="KW-1133">Transmembrane helix</keyword>
<evidence type="ECO:0000256" key="1">
    <source>
        <dbReference type="ARBA" id="ARBA00004651"/>
    </source>
</evidence>
<gene>
    <name evidence="8" type="ORF">QP027_08405</name>
</gene>
<accession>A0ABY8VFU7</accession>
<feature type="transmembrane region" description="Helical" evidence="6">
    <location>
        <begin position="399"/>
        <end position="422"/>
    </location>
</feature>
<sequence>MSELRLVPAAAMTWLVTLCVLIGVPRVAVVGACVLGIVFAATRQWGQLILCSAFSAAAAFLASARVRAAQAFSLGDDLVATVVAKPKELASGTWLVKVRAGGYPAEIPVFAEELQSGVVPGARVVVAGGLRESDRPGVGWFTLNGDVSVVDPPRGFAAFAAHVRESLAISVEAHVPDHSQGLIPGMVLGDTSLQSHAEQDAYIATGLSHLSAVSGANVAIVATASVMIARAVGVGLRAQVVAAGVTVFVFAGLVGAEPSVLRATVTGLVGLVAVLASSNVQPMHALSLATIALVLFDSDMAVNYGFALSVAATVGIIALNPMLYRWLARTRWPDILVRALAVAIAADLMTMPIIALMTGEVSLVSVAANVLVAPATAPVTVLGLIAVLLTLLPGGLEQLLFFAIQPFTWWIHTIGHGLAALPNSTTSATPWLVLLGYGWVLAGFMYHRPRTTLLFVLAALILPMLSAPRAPEVDIGQLATYVVDKQENIEPIPTGTELIVVLDDEGRPAPRGTRTAGGIPVLFPHRDGEVRVHEDGSQHAADGRF</sequence>
<keyword evidence="2" id="KW-1003">Cell membrane</keyword>
<feature type="transmembrane region" description="Helical" evidence="6">
    <location>
        <begin position="12"/>
        <end position="39"/>
    </location>
</feature>
<feature type="transmembrane region" description="Helical" evidence="6">
    <location>
        <begin position="335"/>
        <end position="358"/>
    </location>
</feature>
<dbReference type="Pfam" id="PF03772">
    <property type="entry name" value="Competence"/>
    <property type="match status" value="1"/>
</dbReference>
<dbReference type="EMBL" id="CP126969">
    <property type="protein sequence ID" value="WIM67143.1"/>
    <property type="molecule type" value="Genomic_DNA"/>
</dbReference>
<proteinExistence type="predicted"/>
<feature type="transmembrane region" description="Helical" evidence="6">
    <location>
        <begin position="302"/>
        <end position="323"/>
    </location>
</feature>
<feature type="transmembrane region" description="Helical" evidence="6">
    <location>
        <begin position="370"/>
        <end position="392"/>
    </location>
</feature>
<feature type="transmembrane region" description="Helical" evidence="6">
    <location>
        <begin position="453"/>
        <end position="470"/>
    </location>
</feature>
<evidence type="ECO:0000256" key="3">
    <source>
        <dbReference type="ARBA" id="ARBA00022692"/>
    </source>
</evidence>
<dbReference type="NCBIfam" id="TIGR00360">
    <property type="entry name" value="ComEC_N-term"/>
    <property type="match status" value="1"/>
</dbReference>
<evidence type="ECO:0000313" key="9">
    <source>
        <dbReference type="Proteomes" id="UP001225598"/>
    </source>
</evidence>
<comment type="subcellular location">
    <subcellularLocation>
        <location evidence="1">Cell membrane</location>
        <topology evidence="1">Multi-pass membrane protein</topology>
    </subcellularLocation>
</comment>
<evidence type="ECO:0000256" key="6">
    <source>
        <dbReference type="SAM" id="Phobius"/>
    </source>
</evidence>
<evidence type="ECO:0000256" key="5">
    <source>
        <dbReference type="ARBA" id="ARBA00023136"/>
    </source>
</evidence>
<dbReference type="InterPro" id="IPR004477">
    <property type="entry name" value="ComEC_N"/>
</dbReference>
<organism evidence="8 9">
    <name type="scientific">Corynebacterium breve</name>
    <dbReference type="NCBI Taxonomy" id="3049799"/>
    <lineage>
        <taxon>Bacteria</taxon>
        <taxon>Bacillati</taxon>
        <taxon>Actinomycetota</taxon>
        <taxon>Actinomycetes</taxon>
        <taxon>Mycobacteriales</taxon>
        <taxon>Corynebacteriaceae</taxon>
        <taxon>Corynebacterium</taxon>
    </lineage>
</organism>
<name>A0ABY8VFU7_9CORY</name>
<keyword evidence="9" id="KW-1185">Reference proteome</keyword>
<dbReference type="PANTHER" id="PTHR30619:SF7">
    <property type="entry name" value="BETA-LACTAMASE DOMAIN PROTEIN"/>
    <property type="match status" value="1"/>
</dbReference>
<keyword evidence="3 6" id="KW-0812">Transmembrane</keyword>
<evidence type="ECO:0000313" key="8">
    <source>
        <dbReference type="EMBL" id="WIM67143.1"/>
    </source>
</evidence>
<feature type="transmembrane region" description="Helical" evidence="6">
    <location>
        <begin position="45"/>
        <end position="64"/>
    </location>
</feature>